<dbReference type="PANTHER" id="PTHR47171:SF3">
    <property type="entry name" value="FARA-RELATED"/>
    <property type="match status" value="1"/>
</dbReference>
<dbReference type="SMART" id="SM00906">
    <property type="entry name" value="Fungal_trans"/>
    <property type="match status" value="1"/>
</dbReference>
<dbReference type="Pfam" id="PF04082">
    <property type="entry name" value="Fungal_trans"/>
    <property type="match status" value="1"/>
</dbReference>
<dbReference type="OrthoDB" id="39175at2759"/>
<evidence type="ECO:0000256" key="4">
    <source>
        <dbReference type="ARBA" id="ARBA00023163"/>
    </source>
</evidence>
<dbReference type="InterPro" id="IPR052073">
    <property type="entry name" value="Amide_Lactam_Regulators"/>
</dbReference>
<dbReference type="CDD" id="cd12148">
    <property type="entry name" value="fungal_TF_MHR"/>
    <property type="match status" value="1"/>
</dbReference>
<sequence>MNKYQTLGEGDCEPRQVEVIGTGDISKVGSILLEFLSQDFDEGSIGDYQATFVDDYACVVRMLGPTFGKGFQPQVYHFRDAPFIKRENGSIPRVLNDGEHAVLRQYGSFVIPSSKIADGFIAAFFDRVHPTMPVLNRAEFYRTYLETSSSQPVKLPLLLLQAVILSGSTVWKHPDLNLPPDEVSWRLFVRAKALVEQRFEQDRLALVIAHLLFSTFTCDSCDDTNQNMWLSLGTAIRLAFGLGMHRDLGNANALPEHRRQWKITWWTLFLHDVLCSFEWGRPRAVNLDDSDVPELVERDLQPVEPGALSCVEHTEFFLQSIDLCFIISTWLDSLRPGGPAKRRASRNGRPNREEQTRRCCAELSNWYTNLSPAMRPPHSRRSHYSLWSGMLNMCYHAATLRFYSRDPDAKGKLHDAAVSISQICVDLCEQDLIDSIWVYGIHQLDLAMCQHARESRDDDPDVAEQGLQNLRTSLPILERLSTRSSTAKQGFIFLKEVAEGNVMRENLATPMHHHESTWDADMSRWHLQNMEYPGFEGYDGLSADLWTFHSFDLSDDT</sequence>
<keyword evidence="8" id="KW-1185">Reference proteome</keyword>
<dbReference type="VEuPathDB" id="FungiDB:Z518_09107"/>
<dbReference type="HOGENOM" id="CLU_025338_0_0_1"/>
<keyword evidence="5" id="KW-0539">Nucleus</keyword>
<dbReference type="GO" id="GO:0006351">
    <property type="term" value="P:DNA-templated transcription"/>
    <property type="evidence" value="ECO:0007669"/>
    <property type="project" value="InterPro"/>
</dbReference>
<gene>
    <name evidence="7" type="ORF">Z518_09107</name>
</gene>
<evidence type="ECO:0000256" key="2">
    <source>
        <dbReference type="ARBA" id="ARBA00023015"/>
    </source>
</evidence>
<dbReference type="GO" id="GO:0008270">
    <property type="term" value="F:zinc ion binding"/>
    <property type="evidence" value="ECO:0007669"/>
    <property type="project" value="InterPro"/>
</dbReference>
<dbReference type="RefSeq" id="XP_013268518.1">
    <property type="nucleotide sequence ID" value="XM_013413064.1"/>
</dbReference>
<proteinExistence type="predicted"/>
<dbReference type="InterPro" id="IPR007219">
    <property type="entry name" value="XnlR_reg_dom"/>
</dbReference>
<dbReference type="Proteomes" id="UP000053617">
    <property type="component" value="Unassembled WGS sequence"/>
</dbReference>
<reference evidence="7 8" key="1">
    <citation type="submission" date="2015-01" db="EMBL/GenBank/DDBJ databases">
        <title>The Genome Sequence of Rhinocladiella mackenzie CBS 650.93.</title>
        <authorList>
            <consortium name="The Broad Institute Genomics Platform"/>
            <person name="Cuomo C."/>
            <person name="de Hoog S."/>
            <person name="Gorbushina A."/>
            <person name="Stielow B."/>
            <person name="Teixiera M."/>
            <person name="Abouelleil A."/>
            <person name="Chapman S.B."/>
            <person name="Priest M."/>
            <person name="Young S.K."/>
            <person name="Wortman J."/>
            <person name="Nusbaum C."/>
            <person name="Birren B."/>
        </authorList>
    </citation>
    <scope>NUCLEOTIDE SEQUENCE [LARGE SCALE GENOMIC DNA]</scope>
    <source>
        <strain evidence="7 8">CBS 650.93</strain>
    </source>
</reference>
<dbReference type="AlphaFoldDB" id="A0A0D2FH79"/>
<feature type="domain" description="Xylanolytic transcriptional activator regulatory" evidence="6">
    <location>
        <begin position="228"/>
        <end position="299"/>
    </location>
</feature>
<name>A0A0D2FH79_9EURO</name>
<evidence type="ECO:0000256" key="3">
    <source>
        <dbReference type="ARBA" id="ARBA00023125"/>
    </source>
</evidence>
<dbReference type="STRING" id="1442369.A0A0D2FH79"/>
<evidence type="ECO:0000313" key="7">
    <source>
        <dbReference type="EMBL" id="KIX01382.1"/>
    </source>
</evidence>
<evidence type="ECO:0000256" key="5">
    <source>
        <dbReference type="ARBA" id="ARBA00023242"/>
    </source>
</evidence>
<evidence type="ECO:0000256" key="1">
    <source>
        <dbReference type="ARBA" id="ARBA00022833"/>
    </source>
</evidence>
<dbReference type="PANTHER" id="PTHR47171">
    <property type="entry name" value="FARA-RELATED"/>
    <property type="match status" value="1"/>
</dbReference>
<protein>
    <recommendedName>
        <fullName evidence="6">Xylanolytic transcriptional activator regulatory domain-containing protein</fullName>
    </recommendedName>
</protein>
<keyword evidence="2" id="KW-0805">Transcription regulation</keyword>
<evidence type="ECO:0000259" key="6">
    <source>
        <dbReference type="SMART" id="SM00906"/>
    </source>
</evidence>
<evidence type="ECO:0000313" key="8">
    <source>
        <dbReference type="Proteomes" id="UP000053617"/>
    </source>
</evidence>
<keyword evidence="4" id="KW-0804">Transcription</keyword>
<keyword evidence="1" id="KW-0862">Zinc</keyword>
<organism evidence="7 8">
    <name type="scientific">Rhinocladiella mackenziei CBS 650.93</name>
    <dbReference type="NCBI Taxonomy" id="1442369"/>
    <lineage>
        <taxon>Eukaryota</taxon>
        <taxon>Fungi</taxon>
        <taxon>Dikarya</taxon>
        <taxon>Ascomycota</taxon>
        <taxon>Pezizomycotina</taxon>
        <taxon>Eurotiomycetes</taxon>
        <taxon>Chaetothyriomycetidae</taxon>
        <taxon>Chaetothyriales</taxon>
        <taxon>Herpotrichiellaceae</taxon>
        <taxon>Rhinocladiella</taxon>
    </lineage>
</organism>
<dbReference type="GeneID" id="25297178"/>
<dbReference type="EMBL" id="KN847481">
    <property type="protein sequence ID" value="KIX01382.1"/>
    <property type="molecule type" value="Genomic_DNA"/>
</dbReference>
<accession>A0A0D2FH79</accession>
<dbReference type="GO" id="GO:0003677">
    <property type="term" value="F:DNA binding"/>
    <property type="evidence" value="ECO:0007669"/>
    <property type="project" value="UniProtKB-KW"/>
</dbReference>
<keyword evidence="3" id="KW-0238">DNA-binding</keyword>